<dbReference type="AlphaFoldDB" id="A0A5N6TYN8"/>
<keyword evidence="1" id="KW-0472">Membrane</keyword>
<protein>
    <submittedName>
        <fullName evidence="2">Uncharacterized protein</fullName>
    </submittedName>
</protein>
<name>A0A5N6TYN8_ASPAV</name>
<dbReference type="EMBL" id="ML742070">
    <property type="protein sequence ID" value="KAE8151493.1"/>
    <property type="molecule type" value="Genomic_DNA"/>
</dbReference>
<proteinExistence type="predicted"/>
<gene>
    <name evidence="2" type="ORF">BDV25DRAFT_152609</name>
</gene>
<evidence type="ECO:0000256" key="1">
    <source>
        <dbReference type="SAM" id="Phobius"/>
    </source>
</evidence>
<reference evidence="2 3" key="1">
    <citation type="submission" date="2019-04" db="EMBL/GenBank/DDBJ databases">
        <title>Friends and foes A comparative genomics study of 23 Aspergillus species from section Flavi.</title>
        <authorList>
            <consortium name="DOE Joint Genome Institute"/>
            <person name="Kjaerbolling I."/>
            <person name="Vesth T."/>
            <person name="Frisvad J.C."/>
            <person name="Nybo J.L."/>
            <person name="Theobald S."/>
            <person name="Kildgaard S."/>
            <person name="Isbrandt T."/>
            <person name="Kuo A."/>
            <person name="Sato A."/>
            <person name="Lyhne E.K."/>
            <person name="Kogle M.E."/>
            <person name="Wiebenga A."/>
            <person name="Kun R.S."/>
            <person name="Lubbers R.J."/>
            <person name="Makela M.R."/>
            <person name="Barry K."/>
            <person name="Chovatia M."/>
            <person name="Clum A."/>
            <person name="Daum C."/>
            <person name="Haridas S."/>
            <person name="He G."/>
            <person name="LaButti K."/>
            <person name="Lipzen A."/>
            <person name="Mondo S."/>
            <person name="Riley R."/>
            <person name="Salamov A."/>
            <person name="Simmons B.A."/>
            <person name="Magnuson J.K."/>
            <person name="Henrissat B."/>
            <person name="Mortensen U.H."/>
            <person name="Larsen T.O."/>
            <person name="Devries R.P."/>
            <person name="Grigoriev I.V."/>
            <person name="Machida M."/>
            <person name="Baker S.E."/>
            <person name="Andersen M.R."/>
        </authorList>
    </citation>
    <scope>NUCLEOTIDE SEQUENCE [LARGE SCALE GENOMIC DNA]</scope>
    <source>
        <strain evidence="2 3">IBT 18842</strain>
    </source>
</reference>
<keyword evidence="3" id="KW-1185">Reference proteome</keyword>
<keyword evidence="1" id="KW-1133">Transmembrane helix</keyword>
<keyword evidence="1" id="KW-0812">Transmembrane</keyword>
<dbReference type="Proteomes" id="UP000325780">
    <property type="component" value="Unassembled WGS sequence"/>
</dbReference>
<feature type="transmembrane region" description="Helical" evidence="1">
    <location>
        <begin position="7"/>
        <end position="31"/>
    </location>
</feature>
<sequence>MSLAMEIVVSCAFAIGIKFCPQLLFFATFAVKYMAVAAPSFRLFTIESRYLNSEPISFPTYSFQTFH</sequence>
<evidence type="ECO:0000313" key="2">
    <source>
        <dbReference type="EMBL" id="KAE8151493.1"/>
    </source>
</evidence>
<accession>A0A5N6TYN8</accession>
<evidence type="ECO:0000313" key="3">
    <source>
        <dbReference type="Proteomes" id="UP000325780"/>
    </source>
</evidence>
<organism evidence="2 3">
    <name type="scientific">Aspergillus avenaceus</name>
    <dbReference type="NCBI Taxonomy" id="36643"/>
    <lineage>
        <taxon>Eukaryota</taxon>
        <taxon>Fungi</taxon>
        <taxon>Dikarya</taxon>
        <taxon>Ascomycota</taxon>
        <taxon>Pezizomycotina</taxon>
        <taxon>Eurotiomycetes</taxon>
        <taxon>Eurotiomycetidae</taxon>
        <taxon>Eurotiales</taxon>
        <taxon>Aspergillaceae</taxon>
        <taxon>Aspergillus</taxon>
        <taxon>Aspergillus subgen. Circumdati</taxon>
    </lineage>
</organism>